<dbReference type="PANTHER" id="PTHR10668">
    <property type="entry name" value="PHYTOENE DEHYDROGENASE"/>
    <property type="match status" value="1"/>
</dbReference>
<evidence type="ECO:0000313" key="1">
    <source>
        <dbReference type="EMBL" id="HAN25022.1"/>
    </source>
</evidence>
<gene>
    <name evidence="1" type="ORF">DCP95_10695</name>
</gene>
<sequence length="75" mass="7419">GVRDLVLAAHTTTAADRELGNPNEVGGDVSGGAFTLAQAVARPVLAGSPWRTPLPGIYLCSASTPPGPAVHGMAG</sequence>
<proteinExistence type="predicted"/>
<dbReference type="AlphaFoldDB" id="A0A3C1KEE3"/>
<accession>A0A3C1KEE3</accession>
<reference evidence="1 2" key="1">
    <citation type="journal article" date="2018" name="Nat. Biotechnol.">
        <title>A standardized bacterial taxonomy based on genome phylogeny substantially revises the tree of life.</title>
        <authorList>
            <person name="Parks D.H."/>
            <person name="Chuvochina M."/>
            <person name="Waite D.W."/>
            <person name="Rinke C."/>
            <person name="Skarshewski A."/>
            <person name="Chaumeil P.A."/>
            <person name="Hugenholtz P."/>
        </authorList>
    </citation>
    <scope>NUCLEOTIDE SEQUENCE [LARGE SCALE GENOMIC DNA]</scope>
    <source>
        <strain evidence="1">UBA9152</strain>
    </source>
</reference>
<dbReference type="Proteomes" id="UP000257479">
    <property type="component" value="Unassembled WGS sequence"/>
</dbReference>
<name>A0A3C1KEE3_9MICO</name>
<dbReference type="PANTHER" id="PTHR10668:SF105">
    <property type="entry name" value="DEHYDROGENASE-RELATED"/>
    <property type="match status" value="1"/>
</dbReference>
<evidence type="ECO:0000313" key="2">
    <source>
        <dbReference type="Proteomes" id="UP000257479"/>
    </source>
</evidence>
<feature type="non-terminal residue" evidence="1">
    <location>
        <position position="75"/>
    </location>
</feature>
<comment type="caution">
    <text evidence="1">The sequence shown here is derived from an EMBL/GenBank/DDBJ whole genome shotgun (WGS) entry which is preliminary data.</text>
</comment>
<feature type="non-terminal residue" evidence="1">
    <location>
        <position position="1"/>
    </location>
</feature>
<dbReference type="EMBL" id="DMNG01000183">
    <property type="protein sequence ID" value="HAN25022.1"/>
    <property type="molecule type" value="Genomic_DNA"/>
</dbReference>
<organism evidence="1 2">
    <name type="scientific">Microbacterium ginsengisoli</name>
    <dbReference type="NCBI Taxonomy" id="400772"/>
    <lineage>
        <taxon>Bacteria</taxon>
        <taxon>Bacillati</taxon>
        <taxon>Actinomycetota</taxon>
        <taxon>Actinomycetes</taxon>
        <taxon>Micrococcales</taxon>
        <taxon>Microbacteriaceae</taxon>
        <taxon>Microbacterium</taxon>
    </lineage>
</organism>
<protein>
    <submittedName>
        <fullName evidence="1">Dehydrogenase</fullName>
    </submittedName>
</protein>